<proteinExistence type="predicted"/>
<dbReference type="OrthoDB" id="8117402at2759"/>
<feature type="compositionally biased region" description="Gly residues" evidence="1">
    <location>
        <begin position="79"/>
        <end position="92"/>
    </location>
</feature>
<name>A0A194UPX8_CYTMA</name>
<dbReference type="Proteomes" id="UP000078576">
    <property type="component" value="Unassembled WGS sequence"/>
</dbReference>
<dbReference type="EMBL" id="KN714670">
    <property type="protein sequence ID" value="KUI53696.1"/>
    <property type="molecule type" value="Genomic_DNA"/>
</dbReference>
<protein>
    <submittedName>
        <fullName evidence="2">Uncharacterized protein</fullName>
    </submittedName>
</protein>
<organism evidence="2 3">
    <name type="scientific">Cytospora mali</name>
    <name type="common">Apple Valsa canker fungus</name>
    <name type="synonym">Valsa mali</name>
    <dbReference type="NCBI Taxonomy" id="578113"/>
    <lineage>
        <taxon>Eukaryota</taxon>
        <taxon>Fungi</taxon>
        <taxon>Dikarya</taxon>
        <taxon>Ascomycota</taxon>
        <taxon>Pezizomycotina</taxon>
        <taxon>Sordariomycetes</taxon>
        <taxon>Sordariomycetidae</taxon>
        <taxon>Diaporthales</taxon>
        <taxon>Cytosporaceae</taxon>
        <taxon>Cytospora</taxon>
    </lineage>
</organism>
<keyword evidence="3" id="KW-1185">Reference proteome</keyword>
<dbReference type="STRING" id="694573.A0A194UPX8"/>
<sequence length="106" mass="10841">MAMGGLMAPPAMDAHGYPTVGAYMFPQALLAQYPALANMDWGAQNMQGDASGIEDDISGRSSFDASDLENEGDDAGYVSGPGTGFGPGGMNEGYGEIGYASDYGGR</sequence>
<accession>A0A194UPX8</accession>
<evidence type="ECO:0000256" key="1">
    <source>
        <dbReference type="SAM" id="MobiDB-lite"/>
    </source>
</evidence>
<evidence type="ECO:0000313" key="2">
    <source>
        <dbReference type="EMBL" id="KUI53696.1"/>
    </source>
</evidence>
<dbReference type="AlphaFoldDB" id="A0A194UPX8"/>
<evidence type="ECO:0000313" key="3">
    <source>
        <dbReference type="Proteomes" id="UP000078576"/>
    </source>
</evidence>
<feature type="region of interest" description="Disordered" evidence="1">
    <location>
        <begin position="50"/>
        <end position="92"/>
    </location>
</feature>
<gene>
    <name evidence="2" type="ORF">VP1G_10564</name>
</gene>
<reference evidence="3" key="1">
    <citation type="submission" date="2014-12" db="EMBL/GenBank/DDBJ databases">
        <title>Genome Sequence of Valsa Canker Pathogens Uncovers a Specific Adaption of Colonization on Woody Bark.</title>
        <authorList>
            <person name="Yin Z."/>
            <person name="Liu H."/>
            <person name="Gao X."/>
            <person name="Li Z."/>
            <person name="Song N."/>
            <person name="Ke X."/>
            <person name="Dai Q."/>
            <person name="Wu Y."/>
            <person name="Sun Y."/>
            <person name="Xu J.-R."/>
            <person name="Kang Z.K."/>
            <person name="Wang L."/>
            <person name="Huang L."/>
        </authorList>
    </citation>
    <scope>NUCLEOTIDE SEQUENCE [LARGE SCALE GENOMIC DNA]</scope>
    <source>
        <strain evidence="3">SXYL134</strain>
    </source>
</reference>